<accession>A0ACC1XD86</accession>
<name>A0ACC1XD86_MELAZ</name>
<dbReference type="EMBL" id="CM051403">
    <property type="protein sequence ID" value="KAJ4709096.1"/>
    <property type="molecule type" value="Genomic_DNA"/>
</dbReference>
<sequence length="529" mass="57604">MAKFTLRADSFCFLSHNTSSRRLIFSKSSSVKHQKLHFLYSSEGCLRYRVLCSIKEKGVKETDKFDEVLSGLRVEELDSAAKVSGSGDEEVGHDWSWPPWKNIPQRYKLIGTTSLAFVICNMDKVNLSVAIIPMSHQFGWNSSVAGLVQSSFFWGYALSQLPGGWLSKIFGGSKVLEIGVFTWSLATALVPFLAGYMPGLVLSRILVGIGEGVSPSAATDLIARLIPLEERSRAVSFVFGGLSFGSVTGLLLAPPLIQNLGWESVFYIFGFLGIAWFSGFRFLKAGDSLYEGKSIALHQSINKKKPFKTSLEDLGGSLKDVPWKAFFKSKAVWAMIYTHFCGSWGHYTCLSWLPTYFSEELNLNLTEAAWVSILPPLASIFVTSIAAQFADNLIASGVETTTVRKICQTIAFLSPAVCMTLSSIDLGLPPWEIVGILTGGLALSSFALSGLYCTHQDISPEYASILLGITNTVGAVPGIVGVALTGYLLDSTHSWSLSLFAPSIFFYLSGTIMWLAFASSKPQSFSTGD</sequence>
<gene>
    <name evidence="1" type="ORF">OWV82_018935</name>
</gene>
<protein>
    <submittedName>
        <fullName evidence="1">Major facilitator</fullName>
    </submittedName>
</protein>
<dbReference type="Proteomes" id="UP001164539">
    <property type="component" value="Chromosome 10"/>
</dbReference>
<reference evidence="1 2" key="1">
    <citation type="journal article" date="2023" name="Science">
        <title>Complex scaffold remodeling in plant triterpene biosynthesis.</title>
        <authorList>
            <person name="De La Pena R."/>
            <person name="Hodgson H."/>
            <person name="Liu J.C."/>
            <person name="Stephenson M.J."/>
            <person name="Martin A.C."/>
            <person name="Owen C."/>
            <person name="Harkess A."/>
            <person name="Leebens-Mack J."/>
            <person name="Jimenez L.E."/>
            <person name="Osbourn A."/>
            <person name="Sattely E.S."/>
        </authorList>
    </citation>
    <scope>NUCLEOTIDE SEQUENCE [LARGE SCALE GENOMIC DNA]</scope>
    <source>
        <strain evidence="2">cv. JPN11</strain>
        <tissue evidence="1">Leaf</tissue>
    </source>
</reference>
<keyword evidence="2" id="KW-1185">Reference proteome</keyword>
<comment type="caution">
    <text evidence="1">The sequence shown here is derived from an EMBL/GenBank/DDBJ whole genome shotgun (WGS) entry which is preliminary data.</text>
</comment>
<evidence type="ECO:0000313" key="2">
    <source>
        <dbReference type="Proteomes" id="UP001164539"/>
    </source>
</evidence>
<evidence type="ECO:0000313" key="1">
    <source>
        <dbReference type="EMBL" id="KAJ4709096.1"/>
    </source>
</evidence>
<organism evidence="1 2">
    <name type="scientific">Melia azedarach</name>
    <name type="common">Chinaberry tree</name>
    <dbReference type="NCBI Taxonomy" id="155640"/>
    <lineage>
        <taxon>Eukaryota</taxon>
        <taxon>Viridiplantae</taxon>
        <taxon>Streptophyta</taxon>
        <taxon>Embryophyta</taxon>
        <taxon>Tracheophyta</taxon>
        <taxon>Spermatophyta</taxon>
        <taxon>Magnoliopsida</taxon>
        <taxon>eudicotyledons</taxon>
        <taxon>Gunneridae</taxon>
        <taxon>Pentapetalae</taxon>
        <taxon>rosids</taxon>
        <taxon>malvids</taxon>
        <taxon>Sapindales</taxon>
        <taxon>Meliaceae</taxon>
        <taxon>Melia</taxon>
    </lineage>
</organism>
<proteinExistence type="predicted"/>